<feature type="region of interest" description="Disordered" evidence="13">
    <location>
        <begin position="53"/>
        <end position="75"/>
    </location>
</feature>
<evidence type="ECO:0000313" key="15">
    <source>
        <dbReference type="EMBL" id="NXN26636.1"/>
    </source>
</evidence>
<feature type="compositionally biased region" description="Polar residues" evidence="13">
    <location>
        <begin position="65"/>
        <end position="75"/>
    </location>
</feature>
<accession>A0A7L1HM74</accession>
<keyword evidence="5" id="KW-1133">Transmembrane helix</keyword>
<comment type="catalytic activity">
    <reaction evidence="11">
        <text>1-O-(1Z-octadecenyl)-sn-glycero-3-phospho-N-hexadecanoyl-ethanolamine + H2O = 1-O-(1Z-octadecenyl)-sn-glycero-3-phosphate + N-hexadecanoylethanolamine + H(+)</text>
        <dbReference type="Rhea" id="RHEA:53184"/>
        <dbReference type="ChEBI" id="CHEBI:15377"/>
        <dbReference type="ChEBI" id="CHEBI:15378"/>
        <dbReference type="ChEBI" id="CHEBI:71464"/>
        <dbReference type="ChEBI" id="CHEBI:137009"/>
        <dbReference type="ChEBI" id="CHEBI:137017"/>
    </reaction>
    <physiologicalReaction direction="left-to-right" evidence="11">
        <dbReference type="Rhea" id="RHEA:53185"/>
    </physiologicalReaction>
</comment>
<dbReference type="Gene3D" id="3.20.20.190">
    <property type="entry name" value="Phosphatidylinositol (PI) phosphodiesterase"/>
    <property type="match status" value="1"/>
</dbReference>
<dbReference type="PANTHER" id="PTHR42758:SF3">
    <property type="entry name" value="LYSOPHOSPHOLIPASE D GDPD3"/>
    <property type="match status" value="1"/>
</dbReference>
<gene>
    <name evidence="15" type="primary">Gdpd3</name>
    <name evidence="15" type="ORF">NYCSEM_R15762</name>
</gene>
<evidence type="ECO:0000256" key="11">
    <source>
        <dbReference type="ARBA" id="ARBA00048580"/>
    </source>
</evidence>
<keyword evidence="6" id="KW-0443">Lipid metabolism</keyword>
<evidence type="ECO:0000256" key="12">
    <source>
        <dbReference type="ARBA" id="ARBA00048947"/>
    </source>
</evidence>
<comment type="caution">
    <text evidence="15">The sequence shown here is derived from an EMBL/GenBank/DDBJ whole genome shotgun (WGS) entry which is preliminary data.</text>
</comment>
<dbReference type="GO" id="GO:0005789">
    <property type="term" value="C:endoplasmic reticulum membrane"/>
    <property type="evidence" value="ECO:0007669"/>
    <property type="project" value="TreeGrafter"/>
</dbReference>
<dbReference type="Proteomes" id="UP000586634">
    <property type="component" value="Unassembled WGS sequence"/>
</dbReference>
<evidence type="ECO:0000256" key="2">
    <source>
        <dbReference type="ARBA" id="ARBA00007277"/>
    </source>
</evidence>
<feature type="domain" description="GP-PDE" evidence="14">
    <location>
        <begin position="1"/>
        <end position="75"/>
    </location>
</feature>
<evidence type="ECO:0000256" key="4">
    <source>
        <dbReference type="ARBA" id="ARBA00022801"/>
    </source>
</evidence>
<dbReference type="GO" id="GO:0008081">
    <property type="term" value="F:phosphoric diester hydrolase activity"/>
    <property type="evidence" value="ECO:0007669"/>
    <property type="project" value="InterPro"/>
</dbReference>
<dbReference type="SUPFAM" id="SSF51695">
    <property type="entry name" value="PLC-like phosphodiesterases"/>
    <property type="match status" value="1"/>
</dbReference>
<dbReference type="EMBL" id="VXBJ01003519">
    <property type="protein sequence ID" value="NXN26636.1"/>
    <property type="molecule type" value="Genomic_DNA"/>
</dbReference>
<dbReference type="AlphaFoldDB" id="A0A7L1HM74"/>
<comment type="catalytic activity">
    <reaction evidence="8">
        <text>1-O-hexadecyl-sn-glycero-3-phosphocholine + H2O = 1-O-hexadecyl-sn-glycero-3-phosphate + choline + H(+)</text>
        <dbReference type="Rhea" id="RHEA:41143"/>
        <dbReference type="ChEBI" id="CHEBI:15354"/>
        <dbReference type="ChEBI" id="CHEBI:15377"/>
        <dbReference type="ChEBI" id="CHEBI:15378"/>
        <dbReference type="ChEBI" id="CHEBI:64496"/>
        <dbReference type="ChEBI" id="CHEBI:77580"/>
    </reaction>
    <physiologicalReaction direction="left-to-right" evidence="8">
        <dbReference type="Rhea" id="RHEA:41144"/>
    </physiologicalReaction>
</comment>
<dbReference type="GO" id="GO:0046475">
    <property type="term" value="P:glycerophospholipid catabolic process"/>
    <property type="evidence" value="ECO:0007669"/>
    <property type="project" value="TreeGrafter"/>
</dbReference>
<feature type="non-terminal residue" evidence="15">
    <location>
        <position position="75"/>
    </location>
</feature>
<dbReference type="InterPro" id="IPR030395">
    <property type="entry name" value="GP_PDE_dom"/>
</dbReference>
<evidence type="ECO:0000256" key="8">
    <source>
        <dbReference type="ARBA" id="ARBA00036083"/>
    </source>
</evidence>
<evidence type="ECO:0000256" key="5">
    <source>
        <dbReference type="ARBA" id="ARBA00022989"/>
    </source>
</evidence>
<reference evidence="15 16" key="1">
    <citation type="submission" date="2019-09" db="EMBL/GenBank/DDBJ databases">
        <title>Bird 10,000 Genomes (B10K) Project - Family phase.</title>
        <authorList>
            <person name="Zhang G."/>
        </authorList>
    </citation>
    <scope>NUCLEOTIDE SEQUENCE [LARGE SCALE GENOMIC DNA]</scope>
    <source>
        <strain evidence="15">B10K-DU-002-14</strain>
        <tissue evidence="15">Muscle</tissue>
    </source>
</reference>
<evidence type="ECO:0000256" key="6">
    <source>
        <dbReference type="ARBA" id="ARBA00023098"/>
    </source>
</evidence>
<evidence type="ECO:0000256" key="10">
    <source>
        <dbReference type="ARBA" id="ARBA00047538"/>
    </source>
</evidence>
<keyword evidence="3" id="KW-0812">Transmembrane</keyword>
<comment type="catalytic activity">
    <reaction evidence="10">
        <text>N-hexadecanoyl-1-(9Z-octadecenoyl)-sn-glycero-3-phosphoethanolamine + H2O = N-hexadecanoylethanolamine + 1-(9Z-octadecenoyl)-sn-glycero-3-phosphate + H(+)</text>
        <dbReference type="Rhea" id="RHEA:53168"/>
        <dbReference type="ChEBI" id="CHEBI:15377"/>
        <dbReference type="ChEBI" id="CHEBI:15378"/>
        <dbReference type="ChEBI" id="CHEBI:71464"/>
        <dbReference type="ChEBI" id="CHEBI:74544"/>
        <dbReference type="ChEBI" id="CHEBI:85217"/>
    </reaction>
    <physiologicalReaction direction="left-to-right" evidence="10">
        <dbReference type="Rhea" id="RHEA:53169"/>
    </physiologicalReaction>
</comment>
<name>A0A7L1HM74_9CHAR</name>
<sequence>LFLPHSALTHGADLLELDCRRTLDGVVVVSHDGGLLRQSGRPLDLRRLRYQVRPTHSCPPRTHRSPPQASGTPFV</sequence>
<keyword evidence="16" id="KW-1185">Reference proteome</keyword>
<feature type="non-terminal residue" evidence="15">
    <location>
        <position position="1"/>
    </location>
</feature>
<dbReference type="OrthoDB" id="1058301at2759"/>
<dbReference type="PROSITE" id="PS51704">
    <property type="entry name" value="GP_PDE"/>
    <property type="match status" value="1"/>
</dbReference>
<dbReference type="InterPro" id="IPR017946">
    <property type="entry name" value="PLC-like_Pdiesterase_TIM-brl"/>
</dbReference>
<evidence type="ECO:0000256" key="13">
    <source>
        <dbReference type="SAM" id="MobiDB-lite"/>
    </source>
</evidence>
<keyword evidence="7" id="KW-0472">Membrane</keyword>
<evidence type="ECO:0000256" key="3">
    <source>
        <dbReference type="ARBA" id="ARBA00022692"/>
    </source>
</evidence>
<proteinExistence type="inferred from homology"/>
<keyword evidence="4" id="KW-0378">Hydrolase</keyword>
<dbReference type="InterPro" id="IPR052271">
    <property type="entry name" value="GDPD-Related"/>
</dbReference>
<dbReference type="PANTHER" id="PTHR42758">
    <property type="entry name" value="PHOSPHATIDYLGLYCEROL PHOSPHOLIPASE C"/>
    <property type="match status" value="1"/>
</dbReference>
<comment type="catalytic activity">
    <reaction evidence="12">
        <text>N,1-di-(9Z-octadecenoyl)-sn-glycero-3-phosphoethanolamine + H2O = N-(9Z-octadecenoyl) ethanolamine + 1-(9Z-octadecenoyl)-sn-glycero-3-phosphate + H(+)</text>
        <dbReference type="Rhea" id="RHEA:56460"/>
        <dbReference type="ChEBI" id="CHEBI:15377"/>
        <dbReference type="ChEBI" id="CHEBI:15378"/>
        <dbReference type="ChEBI" id="CHEBI:71466"/>
        <dbReference type="ChEBI" id="CHEBI:74544"/>
        <dbReference type="ChEBI" id="CHEBI:85222"/>
    </reaction>
    <physiologicalReaction direction="left-to-right" evidence="12">
        <dbReference type="Rhea" id="RHEA:56461"/>
    </physiologicalReaction>
</comment>
<dbReference type="GO" id="GO:0004622">
    <property type="term" value="F:phosphatidylcholine lysophospholipase activity"/>
    <property type="evidence" value="ECO:0007669"/>
    <property type="project" value="TreeGrafter"/>
</dbReference>
<evidence type="ECO:0000313" key="16">
    <source>
        <dbReference type="Proteomes" id="UP000586634"/>
    </source>
</evidence>
<comment type="similarity">
    <text evidence="2">Belongs to the glycerophosphoryl diester phosphodiesterase family.</text>
</comment>
<organism evidence="15 16">
    <name type="scientific">Nycticryphes semicollaris</name>
    <dbReference type="NCBI Taxonomy" id="227226"/>
    <lineage>
        <taxon>Eukaryota</taxon>
        <taxon>Metazoa</taxon>
        <taxon>Chordata</taxon>
        <taxon>Craniata</taxon>
        <taxon>Vertebrata</taxon>
        <taxon>Euteleostomi</taxon>
        <taxon>Archelosauria</taxon>
        <taxon>Archosauria</taxon>
        <taxon>Dinosauria</taxon>
        <taxon>Saurischia</taxon>
        <taxon>Theropoda</taxon>
        <taxon>Coelurosauria</taxon>
        <taxon>Aves</taxon>
        <taxon>Neognathae</taxon>
        <taxon>Neoaves</taxon>
        <taxon>Charadriiformes</taxon>
        <taxon>Rostratulidae</taxon>
        <taxon>Nycticryphes</taxon>
    </lineage>
</organism>
<evidence type="ECO:0000259" key="14">
    <source>
        <dbReference type="PROSITE" id="PS51704"/>
    </source>
</evidence>
<comment type="subcellular location">
    <subcellularLocation>
        <location evidence="1">Membrane</location>
    </subcellularLocation>
</comment>
<protein>
    <submittedName>
        <fullName evidence="15">GDPD3 Lysophospholipase</fullName>
    </submittedName>
</protein>
<evidence type="ECO:0000256" key="1">
    <source>
        <dbReference type="ARBA" id="ARBA00004370"/>
    </source>
</evidence>
<dbReference type="Pfam" id="PF03009">
    <property type="entry name" value="GDPD"/>
    <property type="match status" value="1"/>
</dbReference>
<evidence type="ECO:0000256" key="9">
    <source>
        <dbReference type="ARBA" id="ARBA00047392"/>
    </source>
</evidence>
<evidence type="ECO:0000256" key="7">
    <source>
        <dbReference type="ARBA" id="ARBA00023136"/>
    </source>
</evidence>
<comment type="catalytic activity">
    <reaction evidence="9">
        <text>N-(5Z,8Z,11Z,14Z-eicosatetraenoyl)-1-(9Z-octadecenoyl)-sn-glycero-3-phosphoethanolamine + H2O = N-(5Z,8Z,11Z,14Z-eicosatetraenoyl)-ethanolamine + 1-(9Z-octadecenoyl)-sn-glycero-3-phosphate + H(+)</text>
        <dbReference type="Rhea" id="RHEA:45544"/>
        <dbReference type="ChEBI" id="CHEBI:2700"/>
        <dbReference type="ChEBI" id="CHEBI:15377"/>
        <dbReference type="ChEBI" id="CHEBI:15378"/>
        <dbReference type="ChEBI" id="CHEBI:74544"/>
        <dbReference type="ChEBI" id="CHEBI:85223"/>
    </reaction>
    <physiologicalReaction direction="left-to-right" evidence="9">
        <dbReference type="Rhea" id="RHEA:45545"/>
    </physiologicalReaction>
</comment>